<evidence type="ECO:0000259" key="1">
    <source>
        <dbReference type="Pfam" id="PF16897"/>
    </source>
</evidence>
<evidence type="ECO:0000313" key="2">
    <source>
        <dbReference type="EMBL" id="GMR56513.1"/>
    </source>
</evidence>
<proteinExistence type="predicted"/>
<dbReference type="AlphaFoldDB" id="A0AAN5D4R0"/>
<dbReference type="Gene3D" id="6.10.140.1070">
    <property type="match status" value="1"/>
</dbReference>
<dbReference type="GO" id="GO:0003924">
    <property type="term" value="F:GTPase activity"/>
    <property type="evidence" value="ECO:0007669"/>
    <property type="project" value="InterPro"/>
</dbReference>
<accession>A0AAN5D4R0</accession>
<reference evidence="3" key="1">
    <citation type="submission" date="2022-10" db="EMBL/GenBank/DDBJ databases">
        <title>Genome assembly of Pristionchus species.</title>
        <authorList>
            <person name="Yoshida K."/>
            <person name="Sommer R.J."/>
        </authorList>
    </citation>
    <scope>NUCLEOTIDE SEQUENCE [LARGE SCALE GENOMIC DNA]</scope>
    <source>
        <strain evidence="3">RS5460</strain>
    </source>
</reference>
<evidence type="ECO:0000313" key="3">
    <source>
        <dbReference type="Proteomes" id="UP001328107"/>
    </source>
</evidence>
<dbReference type="EMBL" id="BTRK01000006">
    <property type="protein sequence ID" value="GMR56513.1"/>
    <property type="molecule type" value="Genomic_DNA"/>
</dbReference>
<dbReference type="SUPFAM" id="SSF52540">
    <property type="entry name" value="P-loop containing nucleoside triphosphate hydrolases"/>
    <property type="match status" value="1"/>
</dbReference>
<keyword evidence="3" id="KW-1185">Reference proteome</keyword>
<gene>
    <name evidence="2" type="ORF">PMAYCL1PPCAC_26708</name>
</gene>
<organism evidence="2 3">
    <name type="scientific">Pristionchus mayeri</name>
    <dbReference type="NCBI Taxonomy" id="1317129"/>
    <lineage>
        <taxon>Eukaryota</taxon>
        <taxon>Metazoa</taxon>
        <taxon>Ecdysozoa</taxon>
        <taxon>Nematoda</taxon>
        <taxon>Chromadorea</taxon>
        <taxon>Rhabditida</taxon>
        <taxon>Rhabditina</taxon>
        <taxon>Diplogasteromorpha</taxon>
        <taxon>Diplogasteroidea</taxon>
        <taxon>Neodiplogasteridae</taxon>
        <taxon>Pristionchus</taxon>
    </lineage>
</organism>
<feature type="non-terminal residue" evidence="2">
    <location>
        <position position="1"/>
    </location>
</feature>
<name>A0AAN5D4R0_9BILA</name>
<feature type="domain" description="GTP binding protein second" evidence="1">
    <location>
        <begin position="11"/>
        <end position="116"/>
    </location>
</feature>
<dbReference type="InterPro" id="IPR031662">
    <property type="entry name" value="GTP-binding_2"/>
</dbReference>
<dbReference type="GO" id="GO:0005525">
    <property type="term" value="F:GTP binding"/>
    <property type="evidence" value="ECO:0007669"/>
    <property type="project" value="InterPro"/>
</dbReference>
<dbReference type="InterPro" id="IPR045001">
    <property type="entry name" value="DRG"/>
</dbReference>
<dbReference type="Pfam" id="PF16897">
    <property type="entry name" value="MMR_HSR1_Xtn"/>
    <property type="match status" value="1"/>
</dbReference>
<dbReference type="InterPro" id="IPR027417">
    <property type="entry name" value="P-loop_NTPase"/>
</dbReference>
<protein>
    <recommendedName>
        <fullName evidence="1">GTP binding protein second domain-containing protein</fullName>
    </recommendedName>
</protein>
<sequence>PLNSAFKRKEKGGLNLAYSAPQSELDVDIVKTILAEYKIHNAGITLRYDATAEDLIDVIEGNRMYIPCIYVLNKVDLISVEELNIIYKIHHCVPISVHHKWNFVDLLEKMWLYLNLI</sequence>
<dbReference type="Proteomes" id="UP001328107">
    <property type="component" value="Unassembled WGS sequence"/>
</dbReference>
<comment type="caution">
    <text evidence="2">The sequence shown here is derived from an EMBL/GenBank/DDBJ whole genome shotgun (WGS) entry which is preliminary data.</text>
</comment>
<dbReference type="PANTHER" id="PTHR43127">
    <property type="entry name" value="DEVELOPMENTALLY-REGULATED GTP-BINDING PROTEIN 2"/>
    <property type="match status" value="1"/>
</dbReference>